<gene>
    <name evidence="4" type="ORF">AXX17_ATUG01950</name>
</gene>
<dbReference type="PANTHER" id="PTHR48449">
    <property type="entry name" value="DUF1985 DOMAIN-CONTAINING PROTEIN"/>
    <property type="match status" value="1"/>
</dbReference>
<reference evidence="5" key="1">
    <citation type="journal article" date="2016" name="Proc. Natl. Acad. Sci. U.S.A.">
        <title>Chromosome-level assembly of Arabidopsis thaliana Ler reveals the extent of translocation and inversion polymorphisms.</title>
        <authorList>
            <person name="Zapata L."/>
            <person name="Ding J."/>
            <person name="Willing E.M."/>
            <person name="Hartwig B."/>
            <person name="Bezdan D."/>
            <person name="Jiao W.B."/>
            <person name="Patel V."/>
            <person name="Velikkakam James G."/>
            <person name="Koornneef M."/>
            <person name="Ossowski S."/>
            <person name="Schneeberger K."/>
        </authorList>
    </citation>
    <scope>NUCLEOTIDE SEQUENCE [LARGE SCALE GENOMIC DNA]</scope>
    <source>
        <strain evidence="5">cv. Landsberg erecta</strain>
    </source>
</reference>
<feature type="domain" description="DUF1985" evidence="3">
    <location>
        <begin position="128"/>
        <end position="237"/>
    </location>
</feature>
<sequence>MAGNKANDEVPTKQHTQDTGPEKEKRVLRVSPWRKRSPTKATEELGSTSVAPTEDLMVEELPRRLFALDWYPVKTKMNAYSKTEYISDKASVFKGKQEMQFLLDSPFGDLFKIPGNKSSFSGKLVLALICRSYPKKKDVDDVISVKPECESVWKTLFRPRFGKEPNPTIAELVSWVKEEESIEGWKQLVLSLTILVDGVIASHNNPNSPILKTVDKTKNVELFFKYPWGRVSFTRTLGRIAKLQTPSDVELLIRCLLDGSYALYGFPLELQLFAFETLSSIAKLVHDDQANRTFTQRSIHRLSSLQATRTSSIFECEAADEADDEVDDPKVDYIERLLIDGHEWQEDEWDRGYTGVTKQVCPQQQEEIENDEDCRGETVVERCLVEMRRCFKKQEAQMNQMQEDMKHFVRQEICAALDPIGKKPEQKIPSHDSQETPTSMDKALVSAKKASRRMSTKGSTGTRKSSRLNRVSHDVDIPALSVGGNSKKKDDYLPLLSAEEEILQGRRRGFLLLSTLLSSLIPIRKICKDSLMTRMKPIMKGEESDASAATEANVSEEEKIGEPSDGDTSLEAAAESKLVPGMKVEVPEETHSDPPLPFEVVNNVTRELETKGSVDLDATNVIEGVLEEPDIVDGSRGNEDPMLGMS</sequence>
<accession>A0A178U5Y2</accession>
<feature type="region of interest" description="Disordered" evidence="2">
    <location>
        <begin position="627"/>
        <end position="646"/>
    </location>
</feature>
<evidence type="ECO:0000313" key="5">
    <source>
        <dbReference type="Proteomes" id="UP000078284"/>
    </source>
</evidence>
<feature type="coiled-coil region" evidence="1">
    <location>
        <begin position="384"/>
        <end position="411"/>
    </location>
</feature>
<proteinExistence type="predicted"/>
<feature type="region of interest" description="Disordered" evidence="2">
    <location>
        <begin position="1"/>
        <end position="48"/>
    </location>
</feature>
<dbReference type="EMBL" id="LUHQ01000015">
    <property type="protein sequence ID" value="OAO89298.1"/>
    <property type="molecule type" value="Genomic_DNA"/>
</dbReference>
<keyword evidence="4" id="KW-0934">Plastid</keyword>
<evidence type="ECO:0000256" key="1">
    <source>
        <dbReference type="SAM" id="Coils"/>
    </source>
</evidence>
<organism evidence="4 5">
    <name type="scientific">Arabidopsis thaliana</name>
    <name type="common">Mouse-ear cress</name>
    <dbReference type="NCBI Taxonomy" id="3702"/>
    <lineage>
        <taxon>Eukaryota</taxon>
        <taxon>Viridiplantae</taxon>
        <taxon>Streptophyta</taxon>
        <taxon>Embryophyta</taxon>
        <taxon>Tracheophyta</taxon>
        <taxon>Spermatophyta</taxon>
        <taxon>Magnoliopsida</taxon>
        <taxon>eudicotyledons</taxon>
        <taxon>Gunneridae</taxon>
        <taxon>Pentapetalae</taxon>
        <taxon>rosids</taxon>
        <taxon>malvids</taxon>
        <taxon>Brassicales</taxon>
        <taxon>Brassicaceae</taxon>
        <taxon>Camelineae</taxon>
        <taxon>Arabidopsis</taxon>
    </lineage>
</organism>
<feature type="compositionally biased region" description="Basic and acidic residues" evidence="2">
    <location>
        <begin position="1"/>
        <end position="27"/>
    </location>
</feature>
<feature type="region of interest" description="Disordered" evidence="2">
    <location>
        <begin position="539"/>
        <end position="580"/>
    </location>
</feature>
<evidence type="ECO:0000256" key="2">
    <source>
        <dbReference type="SAM" id="MobiDB-lite"/>
    </source>
</evidence>
<comment type="caution">
    <text evidence="4">The sequence shown here is derived from an EMBL/GenBank/DDBJ whole genome shotgun (WGS) entry which is preliminary data.</text>
</comment>
<keyword evidence="1" id="KW-0175">Coiled coil</keyword>
<geneLocation type="chloroplast" evidence="4"/>
<dbReference type="Proteomes" id="UP000078284">
    <property type="component" value="Unassembled WGS sequence"/>
</dbReference>
<name>A0A178U5Y2_ARATH</name>
<dbReference type="AlphaFoldDB" id="A0A178U5Y2"/>
<dbReference type="PANTHER" id="PTHR48449:SF1">
    <property type="entry name" value="DUF1985 DOMAIN-CONTAINING PROTEIN"/>
    <property type="match status" value="1"/>
</dbReference>
<evidence type="ECO:0000259" key="3">
    <source>
        <dbReference type="Pfam" id="PF09331"/>
    </source>
</evidence>
<feature type="region of interest" description="Disordered" evidence="2">
    <location>
        <begin position="421"/>
        <end position="469"/>
    </location>
</feature>
<dbReference type="InterPro" id="IPR015410">
    <property type="entry name" value="DUF1985"/>
</dbReference>
<feature type="compositionally biased region" description="Basic and acidic residues" evidence="2">
    <location>
        <begin position="421"/>
        <end position="434"/>
    </location>
</feature>
<keyword evidence="4" id="KW-0150">Chloroplast</keyword>
<dbReference type="Pfam" id="PF09331">
    <property type="entry name" value="DUF1985"/>
    <property type="match status" value="1"/>
</dbReference>
<protein>
    <recommendedName>
        <fullName evidence="3">DUF1985 domain-containing protein</fullName>
    </recommendedName>
</protein>
<evidence type="ECO:0000313" key="4">
    <source>
        <dbReference type="EMBL" id="OAO89298.1"/>
    </source>
</evidence>
<feature type="compositionally biased region" description="Basic residues" evidence="2">
    <location>
        <begin position="28"/>
        <end position="38"/>
    </location>
</feature>